<protein>
    <submittedName>
        <fullName evidence="1">Uncharacterized protein</fullName>
    </submittedName>
</protein>
<name>A0A0A9B655_ARUDO</name>
<reference evidence="1" key="2">
    <citation type="journal article" date="2015" name="Data Brief">
        <title>Shoot transcriptome of the giant reed, Arundo donax.</title>
        <authorList>
            <person name="Barrero R.A."/>
            <person name="Guerrero F.D."/>
            <person name="Moolhuijzen P."/>
            <person name="Goolsby J.A."/>
            <person name="Tidwell J."/>
            <person name="Bellgard S.E."/>
            <person name="Bellgard M.I."/>
        </authorList>
    </citation>
    <scope>NUCLEOTIDE SEQUENCE</scope>
    <source>
        <tissue evidence="1">Shoot tissue taken approximately 20 cm above the soil surface</tissue>
    </source>
</reference>
<evidence type="ECO:0000313" key="1">
    <source>
        <dbReference type="EMBL" id="JAD56620.1"/>
    </source>
</evidence>
<reference evidence="1" key="1">
    <citation type="submission" date="2014-09" db="EMBL/GenBank/DDBJ databases">
        <authorList>
            <person name="Magalhaes I.L.F."/>
            <person name="Oliveira U."/>
            <person name="Santos F.R."/>
            <person name="Vidigal T.H.D.A."/>
            <person name="Brescovit A.D."/>
            <person name="Santos A.J."/>
        </authorList>
    </citation>
    <scope>NUCLEOTIDE SEQUENCE</scope>
    <source>
        <tissue evidence="1">Shoot tissue taken approximately 20 cm above the soil surface</tissue>
    </source>
</reference>
<dbReference type="EMBL" id="GBRH01241275">
    <property type="protein sequence ID" value="JAD56620.1"/>
    <property type="molecule type" value="Transcribed_RNA"/>
</dbReference>
<sequence>MFYTSKSENLQRRLSKFHCT</sequence>
<dbReference type="AlphaFoldDB" id="A0A0A9B655"/>
<organism evidence="1">
    <name type="scientific">Arundo donax</name>
    <name type="common">Giant reed</name>
    <name type="synonym">Donax arundinaceus</name>
    <dbReference type="NCBI Taxonomy" id="35708"/>
    <lineage>
        <taxon>Eukaryota</taxon>
        <taxon>Viridiplantae</taxon>
        <taxon>Streptophyta</taxon>
        <taxon>Embryophyta</taxon>
        <taxon>Tracheophyta</taxon>
        <taxon>Spermatophyta</taxon>
        <taxon>Magnoliopsida</taxon>
        <taxon>Liliopsida</taxon>
        <taxon>Poales</taxon>
        <taxon>Poaceae</taxon>
        <taxon>PACMAD clade</taxon>
        <taxon>Arundinoideae</taxon>
        <taxon>Arundineae</taxon>
        <taxon>Arundo</taxon>
    </lineage>
</organism>
<proteinExistence type="predicted"/>
<accession>A0A0A9B655</accession>